<keyword evidence="2" id="KW-0496">Mitochondrion</keyword>
<dbReference type="EMBL" id="CM000761">
    <property type="protein sequence ID" value="KXG36718.1"/>
    <property type="molecule type" value="Genomic_DNA"/>
</dbReference>
<feature type="compositionally biased region" description="Basic and acidic residues" evidence="4">
    <location>
        <begin position="59"/>
        <end position="75"/>
    </location>
</feature>
<dbReference type="PROSITE" id="PS51808">
    <property type="entry name" value="CHCH"/>
    <property type="match status" value="1"/>
</dbReference>
<dbReference type="PANTHER" id="PTHR46281">
    <property type="entry name" value="CYTOCHROME C OXIDASE SUBUNIT 6B"/>
    <property type="match status" value="1"/>
</dbReference>
<dbReference type="STRING" id="4558.A0A1B6QFL9"/>
<evidence type="ECO:0000256" key="4">
    <source>
        <dbReference type="SAM" id="MobiDB-lite"/>
    </source>
</evidence>
<name>A0A1B6QFL9_SORBI</name>
<dbReference type="OMA" id="QGDKTQT"/>
<reference evidence="5 6" key="1">
    <citation type="journal article" date="2009" name="Nature">
        <title>The Sorghum bicolor genome and the diversification of grasses.</title>
        <authorList>
            <person name="Paterson A.H."/>
            <person name="Bowers J.E."/>
            <person name="Bruggmann R."/>
            <person name="Dubchak I."/>
            <person name="Grimwood J."/>
            <person name="Gundlach H."/>
            <person name="Haberer G."/>
            <person name="Hellsten U."/>
            <person name="Mitros T."/>
            <person name="Poliakov A."/>
            <person name="Schmutz J."/>
            <person name="Spannagl M."/>
            <person name="Tang H."/>
            <person name="Wang X."/>
            <person name="Wicker T."/>
            <person name="Bharti A.K."/>
            <person name="Chapman J."/>
            <person name="Feltus F.A."/>
            <person name="Gowik U."/>
            <person name="Grigoriev I.V."/>
            <person name="Lyons E."/>
            <person name="Maher C.A."/>
            <person name="Martis M."/>
            <person name="Narechania A."/>
            <person name="Otillar R.P."/>
            <person name="Penning B.W."/>
            <person name="Salamov A.A."/>
            <person name="Wang Y."/>
            <person name="Zhang L."/>
            <person name="Carpita N.C."/>
            <person name="Freeling M."/>
            <person name="Gingle A.R."/>
            <person name="Hash C.T."/>
            <person name="Keller B."/>
            <person name="Klein P."/>
            <person name="Kresovich S."/>
            <person name="McCann M.C."/>
            <person name="Ming R."/>
            <person name="Peterson D.G."/>
            <person name="Mehboob-ur-Rahman"/>
            <person name="Ware D."/>
            <person name="Westhoff P."/>
            <person name="Mayer K.F."/>
            <person name="Messing J."/>
            <person name="Rokhsar D.S."/>
        </authorList>
    </citation>
    <scope>NUCLEOTIDE SEQUENCE [LARGE SCALE GENOMIC DNA]</scope>
    <source>
        <strain evidence="6">cv. BTx623</strain>
    </source>
</reference>
<dbReference type="Proteomes" id="UP000000768">
    <property type="component" value="Chromosome 2"/>
</dbReference>
<dbReference type="GO" id="GO:0005739">
    <property type="term" value="C:mitochondrion"/>
    <property type="evidence" value="ECO:0000318"/>
    <property type="project" value="GO_Central"/>
</dbReference>
<reference evidence="6" key="2">
    <citation type="journal article" date="2018" name="Plant J.">
        <title>The Sorghum bicolor reference genome: improved assembly, gene annotations, a transcriptome atlas, and signatures of genome organization.</title>
        <authorList>
            <person name="McCormick R.F."/>
            <person name="Truong S.K."/>
            <person name="Sreedasyam A."/>
            <person name="Jenkins J."/>
            <person name="Shu S."/>
            <person name="Sims D."/>
            <person name="Kennedy M."/>
            <person name="Amirebrahimi M."/>
            <person name="Weers B.D."/>
            <person name="McKinley B."/>
            <person name="Mattison A."/>
            <person name="Morishige D.T."/>
            <person name="Grimwood J."/>
            <person name="Schmutz J."/>
            <person name="Mullet J.E."/>
        </authorList>
    </citation>
    <scope>NUCLEOTIDE SEQUENCE [LARGE SCALE GENOMIC DNA]</scope>
    <source>
        <strain evidence="6">cv. BTx623</strain>
    </source>
</reference>
<dbReference type="InterPro" id="IPR003213">
    <property type="entry name" value="Cyt_c_oxidase_su6B"/>
</dbReference>
<evidence type="ECO:0008006" key="7">
    <source>
        <dbReference type="Google" id="ProtNLM"/>
    </source>
</evidence>
<comment type="subcellular location">
    <subcellularLocation>
        <location evidence="1">Mitochondrion</location>
    </subcellularLocation>
</comment>
<feature type="region of interest" description="Disordered" evidence="4">
    <location>
        <begin position="1"/>
        <end position="107"/>
    </location>
</feature>
<dbReference type="Gramene" id="KXG36718">
    <property type="protein sequence ID" value="KXG36718"/>
    <property type="gene ID" value="SORBI_3002G379000"/>
</dbReference>
<dbReference type="SUPFAM" id="SSF47694">
    <property type="entry name" value="Cytochrome c oxidase subunit h"/>
    <property type="match status" value="1"/>
</dbReference>
<dbReference type="AlphaFoldDB" id="A0A1B6QFL9"/>
<dbReference type="FunFam" id="1.10.10.140:FF:000001">
    <property type="entry name" value="Cytochrome c oxidase subunit 6B1"/>
    <property type="match status" value="1"/>
</dbReference>
<gene>
    <name evidence="5" type="ORF">SORBI_3002G379000</name>
</gene>
<sequence>MAAEGNAPSLAEEYSLPSQEVQVHNPSEEKSAVRTTAEVVPDKSAETPAADETTVAVKETSETPEVKEPSEKPEAEDSSAAEESSEVSEEAADEKPEIKIETAPADFRFPTTNQTRHCFTRYIEYHRCVAAKGEGAPECEKFAKYYRSLCPSEWIERWNEQRENGTFPGPL</sequence>
<dbReference type="Gene3D" id="1.10.10.140">
    <property type="entry name" value="Cytochrome c oxidase, subunit VIb"/>
    <property type="match status" value="1"/>
</dbReference>
<proteinExistence type="predicted"/>
<dbReference type="InterPro" id="IPR048280">
    <property type="entry name" value="COX6B-like"/>
</dbReference>
<organism evidence="5 6">
    <name type="scientific">Sorghum bicolor</name>
    <name type="common">Sorghum</name>
    <name type="synonym">Sorghum vulgare</name>
    <dbReference type="NCBI Taxonomy" id="4558"/>
    <lineage>
        <taxon>Eukaryota</taxon>
        <taxon>Viridiplantae</taxon>
        <taxon>Streptophyta</taxon>
        <taxon>Embryophyta</taxon>
        <taxon>Tracheophyta</taxon>
        <taxon>Spermatophyta</taxon>
        <taxon>Magnoliopsida</taxon>
        <taxon>Liliopsida</taxon>
        <taxon>Poales</taxon>
        <taxon>Poaceae</taxon>
        <taxon>PACMAD clade</taxon>
        <taxon>Panicoideae</taxon>
        <taxon>Andropogonodae</taxon>
        <taxon>Andropogoneae</taxon>
        <taxon>Sorghinae</taxon>
        <taxon>Sorghum</taxon>
    </lineage>
</organism>
<accession>A0A1B6QFL9</accession>
<dbReference type="InParanoid" id="A0A1B6QFL9"/>
<feature type="compositionally biased region" description="Acidic residues" evidence="4">
    <location>
        <begin position="76"/>
        <end position="92"/>
    </location>
</feature>
<keyword evidence="3" id="KW-1015">Disulfide bond</keyword>
<evidence type="ECO:0000256" key="3">
    <source>
        <dbReference type="ARBA" id="ARBA00023157"/>
    </source>
</evidence>
<keyword evidence="6" id="KW-1185">Reference proteome</keyword>
<dbReference type="CDD" id="cd00926">
    <property type="entry name" value="Cyt_c_Oxidase_VIb"/>
    <property type="match status" value="1"/>
</dbReference>
<dbReference type="InterPro" id="IPR036549">
    <property type="entry name" value="CX6/COA6-like_sf"/>
</dbReference>
<evidence type="ECO:0000313" key="5">
    <source>
        <dbReference type="EMBL" id="KXG36718.1"/>
    </source>
</evidence>
<dbReference type="Pfam" id="PF02297">
    <property type="entry name" value="COX6B"/>
    <property type="match status" value="1"/>
</dbReference>
<dbReference type="GO" id="GO:1902600">
    <property type="term" value="P:proton transmembrane transport"/>
    <property type="evidence" value="ECO:0007669"/>
    <property type="project" value="GOC"/>
</dbReference>
<protein>
    <recommendedName>
        <fullName evidence="7">Cytochrome c oxidase subunit</fullName>
    </recommendedName>
</protein>
<feature type="compositionally biased region" description="Polar residues" evidence="4">
    <location>
        <begin position="16"/>
        <end position="25"/>
    </location>
</feature>
<dbReference type="GO" id="GO:0045277">
    <property type="term" value="C:respiratory chain complex IV"/>
    <property type="evidence" value="ECO:0007669"/>
    <property type="project" value="InterPro"/>
</dbReference>
<evidence type="ECO:0000256" key="2">
    <source>
        <dbReference type="ARBA" id="ARBA00023128"/>
    </source>
</evidence>
<dbReference type="PANTHER" id="PTHR46281:SF31">
    <property type="entry name" value="CYTOCHROME C OXIDASE SUBUNIT"/>
    <property type="match status" value="1"/>
</dbReference>
<evidence type="ECO:0000313" key="6">
    <source>
        <dbReference type="Proteomes" id="UP000000768"/>
    </source>
</evidence>
<dbReference type="OrthoDB" id="1107506at2759"/>
<evidence type="ECO:0000256" key="1">
    <source>
        <dbReference type="ARBA" id="ARBA00004173"/>
    </source>
</evidence>